<proteinExistence type="predicted"/>
<comment type="caution">
    <text evidence="2">The sequence shown here is derived from an EMBL/GenBank/DDBJ whole genome shotgun (WGS) entry which is preliminary data.</text>
</comment>
<sequence>MVLSTSPNAANCVIVLLGSAGRHFACWTPGVDAWQTSYLGVCAFDDAVFCNGCFYFVTSDYNIRTINAETIIQARNEKVNAWDKKQPALPLYLPPSSGNA</sequence>
<organism evidence="2 3">
    <name type="scientific">Coptis chinensis</name>
    <dbReference type="NCBI Taxonomy" id="261450"/>
    <lineage>
        <taxon>Eukaryota</taxon>
        <taxon>Viridiplantae</taxon>
        <taxon>Streptophyta</taxon>
        <taxon>Embryophyta</taxon>
        <taxon>Tracheophyta</taxon>
        <taxon>Spermatophyta</taxon>
        <taxon>Magnoliopsida</taxon>
        <taxon>Ranunculales</taxon>
        <taxon>Ranunculaceae</taxon>
        <taxon>Coptidoideae</taxon>
        <taxon>Coptis</taxon>
    </lineage>
</organism>
<dbReference type="AlphaFoldDB" id="A0A835IFE1"/>
<evidence type="ECO:0000313" key="2">
    <source>
        <dbReference type="EMBL" id="KAF9615572.1"/>
    </source>
</evidence>
<dbReference type="OrthoDB" id="642536at2759"/>
<dbReference type="InterPro" id="IPR005174">
    <property type="entry name" value="KIB1-4_b-propeller"/>
</dbReference>
<dbReference type="EMBL" id="JADFTS010000003">
    <property type="protein sequence ID" value="KAF9615572.1"/>
    <property type="molecule type" value="Genomic_DNA"/>
</dbReference>
<protein>
    <recommendedName>
        <fullName evidence="1">KIB1-4 beta-propeller domain-containing protein</fullName>
    </recommendedName>
</protein>
<gene>
    <name evidence="2" type="ORF">IFM89_024661</name>
</gene>
<feature type="domain" description="KIB1-4 beta-propeller" evidence="1">
    <location>
        <begin position="1"/>
        <end position="71"/>
    </location>
</feature>
<keyword evidence="3" id="KW-1185">Reference proteome</keyword>
<accession>A0A835IFE1</accession>
<dbReference type="Proteomes" id="UP000631114">
    <property type="component" value="Unassembled WGS sequence"/>
</dbReference>
<reference evidence="2 3" key="1">
    <citation type="submission" date="2020-10" db="EMBL/GenBank/DDBJ databases">
        <title>The Coptis chinensis genome and diversification of protoberbering-type alkaloids.</title>
        <authorList>
            <person name="Wang B."/>
            <person name="Shu S."/>
            <person name="Song C."/>
            <person name="Liu Y."/>
        </authorList>
    </citation>
    <scope>NUCLEOTIDE SEQUENCE [LARGE SCALE GENOMIC DNA]</scope>
    <source>
        <strain evidence="2">HL-2020</strain>
        <tissue evidence="2">Leaf</tissue>
    </source>
</reference>
<evidence type="ECO:0000259" key="1">
    <source>
        <dbReference type="Pfam" id="PF03478"/>
    </source>
</evidence>
<dbReference type="Pfam" id="PF03478">
    <property type="entry name" value="Beta-prop_KIB1-4"/>
    <property type="match status" value="1"/>
</dbReference>
<name>A0A835IFE1_9MAGN</name>
<evidence type="ECO:0000313" key="3">
    <source>
        <dbReference type="Proteomes" id="UP000631114"/>
    </source>
</evidence>